<dbReference type="AlphaFoldDB" id="A0A816YSA6"/>
<dbReference type="EMBL" id="CAJNRE010018530">
    <property type="protein sequence ID" value="CAF2168062.1"/>
    <property type="molecule type" value="Genomic_DNA"/>
</dbReference>
<accession>A0A816YSA6</accession>
<feature type="non-terminal residue" evidence="1">
    <location>
        <position position="1"/>
    </location>
</feature>
<protein>
    <submittedName>
        <fullName evidence="1">Uncharacterized protein</fullName>
    </submittedName>
</protein>
<comment type="caution">
    <text evidence="1">The sequence shown here is derived from an EMBL/GenBank/DDBJ whole genome shotgun (WGS) entry which is preliminary data.</text>
</comment>
<name>A0A816YSA6_9BILA</name>
<evidence type="ECO:0000313" key="1">
    <source>
        <dbReference type="EMBL" id="CAF2168062.1"/>
    </source>
</evidence>
<reference evidence="1" key="1">
    <citation type="submission" date="2021-02" db="EMBL/GenBank/DDBJ databases">
        <authorList>
            <person name="Nowell W R."/>
        </authorList>
    </citation>
    <scope>NUCLEOTIDE SEQUENCE</scope>
</reference>
<proteinExistence type="predicted"/>
<sequence>QARKILTGTDNTTEAKTTDAPVKDITLNIRHKRPATETERKIIKNSIIK</sequence>
<dbReference type="Proteomes" id="UP000663824">
    <property type="component" value="Unassembled WGS sequence"/>
</dbReference>
<gene>
    <name evidence="1" type="ORF">MBJ925_LOCUS33661</name>
</gene>
<evidence type="ECO:0000313" key="2">
    <source>
        <dbReference type="Proteomes" id="UP000663824"/>
    </source>
</evidence>
<organism evidence="1 2">
    <name type="scientific">Rotaria magnacalcarata</name>
    <dbReference type="NCBI Taxonomy" id="392030"/>
    <lineage>
        <taxon>Eukaryota</taxon>
        <taxon>Metazoa</taxon>
        <taxon>Spiralia</taxon>
        <taxon>Gnathifera</taxon>
        <taxon>Rotifera</taxon>
        <taxon>Eurotatoria</taxon>
        <taxon>Bdelloidea</taxon>
        <taxon>Philodinida</taxon>
        <taxon>Philodinidae</taxon>
        <taxon>Rotaria</taxon>
    </lineage>
</organism>